<dbReference type="SMART" id="SM00179">
    <property type="entry name" value="EGF_CA"/>
    <property type="match status" value="5"/>
</dbReference>
<dbReference type="InterPro" id="IPR000152">
    <property type="entry name" value="EGF-type_Asp/Asn_hydroxyl_site"/>
</dbReference>
<feature type="non-terminal residue" evidence="9">
    <location>
        <position position="243"/>
    </location>
</feature>
<keyword evidence="6" id="KW-0325">Glycoprotein</keyword>
<dbReference type="STRING" id="45351.A7RF88"/>
<dbReference type="PROSITE" id="PS01187">
    <property type="entry name" value="EGF_CA"/>
    <property type="match status" value="2"/>
</dbReference>
<organism evidence="9 10">
    <name type="scientific">Nematostella vectensis</name>
    <name type="common">Starlet sea anemone</name>
    <dbReference type="NCBI Taxonomy" id="45351"/>
    <lineage>
        <taxon>Eukaryota</taxon>
        <taxon>Metazoa</taxon>
        <taxon>Cnidaria</taxon>
        <taxon>Anthozoa</taxon>
        <taxon>Hexacorallia</taxon>
        <taxon>Actiniaria</taxon>
        <taxon>Edwardsiidae</taxon>
        <taxon>Nematostella</taxon>
    </lineage>
</organism>
<protein>
    <recommendedName>
        <fullName evidence="8">EGF-like domain-containing protein</fullName>
    </recommendedName>
</protein>
<dbReference type="OMA" id="AFECHNT"/>
<name>A7RF88_NEMVE</name>
<dbReference type="InterPro" id="IPR009030">
    <property type="entry name" value="Growth_fac_rcpt_cys_sf"/>
</dbReference>
<comment type="similarity">
    <text evidence="1">Belongs to the EGF domain peptide family.</text>
</comment>
<dbReference type="InterPro" id="IPR000742">
    <property type="entry name" value="EGF"/>
</dbReference>
<evidence type="ECO:0000256" key="4">
    <source>
        <dbReference type="ARBA" id="ARBA00022737"/>
    </source>
</evidence>
<feature type="domain" description="EGF-like" evidence="8">
    <location>
        <begin position="43"/>
        <end position="82"/>
    </location>
</feature>
<dbReference type="eggNOG" id="KOG4193">
    <property type="taxonomic scope" value="Eukaryota"/>
</dbReference>
<evidence type="ECO:0000259" key="8">
    <source>
        <dbReference type="PROSITE" id="PS50026"/>
    </source>
</evidence>
<dbReference type="SUPFAM" id="SSF57196">
    <property type="entry name" value="EGF/Laminin"/>
    <property type="match status" value="2"/>
</dbReference>
<dbReference type="CDD" id="cd00054">
    <property type="entry name" value="EGF_CA"/>
    <property type="match status" value="2"/>
</dbReference>
<feature type="domain" description="EGF-like" evidence="8">
    <location>
        <begin position="203"/>
        <end position="241"/>
    </location>
</feature>
<dbReference type="InterPro" id="IPR050751">
    <property type="entry name" value="ECM_structural_protein"/>
</dbReference>
<feature type="domain" description="EGF-like" evidence="8">
    <location>
        <begin position="150"/>
        <end position="189"/>
    </location>
</feature>
<dbReference type="PROSITE" id="PS00010">
    <property type="entry name" value="ASX_HYDROXYL"/>
    <property type="match status" value="5"/>
</dbReference>
<dbReference type="PANTHER" id="PTHR24034:SF209">
    <property type="entry name" value="EGF-LIKE DOMAIN-CONTAINING PROTEIN"/>
    <property type="match status" value="1"/>
</dbReference>
<dbReference type="Proteomes" id="UP000001593">
    <property type="component" value="Unassembled WGS sequence"/>
</dbReference>
<sequence length="243" mass="26331">DIDECRRNIYDCPADSQCINTYGSYKCSCKRGYAHNDSNVCVDVNECTETPYVCLGNNSICENTDGSFKCSCKSGYTPKFSEAVGDAPANLTSCDDIDECALGVATCPASADCVNNDGSYTCRCKRGYTLNNNTCTGKIARWKGKECSRYVNECTEIPYVCSGENSICENTDGSFKCSCKSGYTPKFSEAVGDAPANLTSCDDIDECKLNISTCPANRYCVNNDGSYTCKCKPGYTLVNNTCE</sequence>
<dbReference type="InParanoid" id="A7RF88"/>
<dbReference type="HOGENOM" id="CLU_004826_4_2_1"/>
<reference evidence="9 10" key="1">
    <citation type="journal article" date="2007" name="Science">
        <title>Sea anemone genome reveals ancestral eumetazoan gene repertoire and genomic organization.</title>
        <authorList>
            <person name="Putnam N.H."/>
            <person name="Srivastava M."/>
            <person name="Hellsten U."/>
            <person name="Dirks B."/>
            <person name="Chapman J."/>
            <person name="Salamov A."/>
            <person name="Terry A."/>
            <person name="Shapiro H."/>
            <person name="Lindquist E."/>
            <person name="Kapitonov V.V."/>
            <person name="Jurka J."/>
            <person name="Genikhovich G."/>
            <person name="Grigoriev I.V."/>
            <person name="Lucas S.M."/>
            <person name="Steele R.E."/>
            <person name="Finnerty J.R."/>
            <person name="Technau U."/>
            <person name="Martindale M.Q."/>
            <person name="Rokhsar D.S."/>
        </authorList>
    </citation>
    <scope>NUCLEOTIDE SEQUENCE [LARGE SCALE GENOMIC DNA]</scope>
    <source>
        <strain evidence="10">CH2 X CH6</strain>
    </source>
</reference>
<dbReference type="PROSITE" id="PS50026">
    <property type="entry name" value="EGF_3"/>
    <property type="match status" value="5"/>
</dbReference>
<evidence type="ECO:0000256" key="2">
    <source>
        <dbReference type="ARBA" id="ARBA00022536"/>
    </source>
</evidence>
<evidence type="ECO:0000256" key="6">
    <source>
        <dbReference type="ARBA" id="ARBA00023180"/>
    </source>
</evidence>
<evidence type="ECO:0000256" key="1">
    <source>
        <dbReference type="ARBA" id="ARBA00006373"/>
    </source>
</evidence>
<evidence type="ECO:0000313" key="9">
    <source>
        <dbReference type="EMBL" id="EDO50056.1"/>
    </source>
</evidence>
<dbReference type="GO" id="GO:0005509">
    <property type="term" value="F:calcium ion binding"/>
    <property type="evidence" value="ECO:0007669"/>
    <property type="project" value="InterPro"/>
</dbReference>
<keyword evidence="2 7" id="KW-0245">EGF-like domain</keyword>
<feature type="non-terminal residue" evidence="9">
    <location>
        <position position="1"/>
    </location>
</feature>
<dbReference type="PANTHER" id="PTHR24034">
    <property type="entry name" value="EGF-LIKE DOMAIN-CONTAINING PROTEIN"/>
    <property type="match status" value="1"/>
</dbReference>
<keyword evidence="4" id="KW-0677">Repeat</keyword>
<dbReference type="Gene3D" id="2.10.25.10">
    <property type="entry name" value="Laminin"/>
    <property type="match status" value="5"/>
</dbReference>
<dbReference type="PROSITE" id="PS01186">
    <property type="entry name" value="EGF_2"/>
    <property type="match status" value="1"/>
</dbReference>
<evidence type="ECO:0000256" key="7">
    <source>
        <dbReference type="PROSITE-ProRule" id="PRU00076"/>
    </source>
</evidence>
<dbReference type="FunFam" id="2.10.25.10:FF:000017">
    <property type="entry name" value="latent-transforming growth factor beta-binding protein 4 isoform X1"/>
    <property type="match status" value="1"/>
</dbReference>
<proteinExistence type="inferred from homology"/>
<keyword evidence="5" id="KW-1015">Disulfide bond</keyword>
<dbReference type="FunFam" id="2.10.25.10:FF:000038">
    <property type="entry name" value="Fibrillin 2"/>
    <property type="match status" value="3"/>
</dbReference>
<gene>
    <name evidence="9" type="ORF">NEMVEDRAFT_v1g34992</name>
</gene>
<dbReference type="EMBL" id="DS469507">
    <property type="protein sequence ID" value="EDO50056.1"/>
    <property type="molecule type" value="Genomic_DNA"/>
</dbReference>
<feature type="domain" description="EGF-like" evidence="8">
    <location>
        <begin position="1"/>
        <end position="39"/>
    </location>
</feature>
<keyword evidence="3" id="KW-0732">Signal</keyword>
<keyword evidence="10" id="KW-1185">Reference proteome</keyword>
<dbReference type="InterPro" id="IPR001881">
    <property type="entry name" value="EGF-like_Ca-bd_dom"/>
</dbReference>
<dbReference type="InterPro" id="IPR018097">
    <property type="entry name" value="EGF_Ca-bd_CS"/>
</dbReference>
<comment type="caution">
    <text evidence="7">Lacks conserved residue(s) required for the propagation of feature annotation.</text>
</comment>
<accession>A7RF88</accession>
<dbReference type="InterPro" id="IPR049883">
    <property type="entry name" value="NOTCH1_EGF-like"/>
</dbReference>
<dbReference type="Pfam" id="PF07645">
    <property type="entry name" value="EGF_CA"/>
    <property type="match status" value="5"/>
</dbReference>
<evidence type="ECO:0000256" key="5">
    <source>
        <dbReference type="ARBA" id="ARBA00023157"/>
    </source>
</evidence>
<evidence type="ECO:0000313" key="10">
    <source>
        <dbReference type="Proteomes" id="UP000001593"/>
    </source>
</evidence>
<dbReference type="AlphaFoldDB" id="A7RF88"/>
<feature type="domain" description="EGF-like" evidence="8">
    <location>
        <begin position="96"/>
        <end position="136"/>
    </location>
</feature>
<evidence type="ECO:0000256" key="3">
    <source>
        <dbReference type="ARBA" id="ARBA00022729"/>
    </source>
</evidence>
<dbReference type="SUPFAM" id="SSF57184">
    <property type="entry name" value="Growth factor receptor domain"/>
    <property type="match status" value="1"/>
</dbReference>
<dbReference type="SMART" id="SM00181">
    <property type="entry name" value="EGF"/>
    <property type="match status" value="5"/>
</dbReference>